<feature type="domain" description="DUF6534" evidence="3">
    <location>
        <begin position="164"/>
        <end position="249"/>
    </location>
</feature>
<name>A0A0C9YWL3_9AGAM</name>
<protein>
    <recommendedName>
        <fullName evidence="3">DUF6534 domain-containing protein</fullName>
    </recommendedName>
</protein>
<organism evidence="4 5">
    <name type="scientific">Pisolithus microcarpus 441</name>
    <dbReference type="NCBI Taxonomy" id="765257"/>
    <lineage>
        <taxon>Eukaryota</taxon>
        <taxon>Fungi</taxon>
        <taxon>Dikarya</taxon>
        <taxon>Basidiomycota</taxon>
        <taxon>Agaricomycotina</taxon>
        <taxon>Agaricomycetes</taxon>
        <taxon>Agaricomycetidae</taxon>
        <taxon>Boletales</taxon>
        <taxon>Sclerodermatineae</taxon>
        <taxon>Pisolithaceae</taxon>
        <taxon>Pisolithus</taxon>
    </lineage>
</organism>
<evidence type="ECO:0000256" key="1">
    <source>
        <dbReference type="SAM" id="MobiDB-lite"/>
    </source>
</evidence>
<sequence>MAESPVESFQGPSFIGLAINIFMHGLSTLQMYLYYTYFKKDRLWLKSLVMIVYLLDTFHCAITTYYIYDVLVINFGNEASLLRGSWALAAAAPCTGLVSVAVQHFFAWRVHVLTKYTFVVAAIVLFSLANLAGSFGAGVSLALNPSVFLVPDLQVEVTIWLVGAVIADTIIATALVWHLGRHKHLYPALTNTINRILRMTVQTGLLTTIVAIINLGCYLGNSMGGFAVFSMILAKLYTNCMLSTLNARRAWKCEGSSDSEASHGSGDRSGVVEFQPQRTTQPEVFVQVESYQTTDVDEKPSQGMQYL</sequence>
<keyword evidence="2" id="KW-1133">Transmembrane helix</keyword>
<gene>
    <name evidence="4" type="ORF">PISMIDRAFT_562684</name>
</gene>
<dbReference type="PANTHER" id="PTHR40465:SF1">
    <property type="entry name" value="DUF6534 DOMAIN-CONTAINING PROTEIN"/>
    <property type="match status" value="1"/>
</dbReference>
<feature type="transmembrane region" description="Helical" evidence="2">
    <location>
        <begin position="88"/>
        <end position="106"/>
    </location>
</feature>
<evidence type="ECO:0000256" key="2">
    <source>
        <dbReference type="SAM" id="Phobius"/>
    </source>
</evidence>
<keyword evidence="2" id="KW-0472">Membrane</keyword>
<reference evidence="5" key="2">
    <citation type="submission" date="2015-01" db="EMBL/GenBank/DDBJ databases">
        <title>Evolutionary Origins and Diversification of the Mycorrhizal Mutualists.</title>
        <authorList>
            <consortium name="DOE Joint Genome Institute"/>
            <consortium name="Mycorrhizal Genomics Consortium"/>
            <person name="Kohler A."/>
            <person name="Kuo A."/>
            <person name="Nagy L.G."/>
            <person name="Floudas D."/>
            <person name="Copeland A."/>
            <person name="Barry K.W."/>
            <person name="Cichocki N."/>
            <person name="Veneault-Fourrey C."/>
            <person name="LaButti K."/>
            <person name="Lindquist E.A."/>
            <person name="Lipzen A."/>
            <person name="Lundell T."/>
            <person name="Morin E."/>
            <person name="Murat C."/>
            <person name="Riley R."/>
            <person name="Ohm R."/>
            <person name="Sun H."/>
            <person name="Tunlid A."/>
            <person name="Henrissat B."/>
            <person name="Grigoriev I.V."/>
            <person name="Hibbett D.S."/>
            <person name="Martin F."/>
        </authorList>
    </citation>
    <scope>NUCLEOTIDE SEQUENCE [LARGE SCALE GENOMIC DNA]</scope>
    <source>
        <strain evidence="5">441</strain>
    </source>
</reference>
<proteinExistence type="predicted"/>
<dbReference type="Pfam" id="PF20152">
    <property type="entry name" value="DUF6534"/>
    <property type="match status" value="1"/>
</dbReference>
<feature type="transmembrane region" description="Helical" evidence="2">
    <location>
        <begin position="118"/>
        <end position="139"/>
    </location>
</feature>
<evidence type="ECO:0000259" key="3">
    <source>
        <dbReference type="Pfam" id="PF20152"/>
    </source>
</evidence>
<feature type="transmembrane region" description="Helical" evidence="2">
    <location>
        <begin position="159"/>
        <end position="180"/>
    </location>
</feature>
<feature type="transmembrane region" description="Helical" evidence="2">
    <location>
        <begin position="14"/>
        <end position="35"/>
    </location>
</feature>
<keyword evidence="5" id="KW-1185">Reference proteome</keyword>
<accession>A0A0C9YWL3</accession>
<dbReference type="OrthoDB" id="3265526at2759"/>
<keyword evidence="2" id="KW-0812">Transmembrane</keyword>
<reference evidence="4 5" key="1">
    <citation type="submission" date="2014-04" db="EMBL/GenBank/DDBJ databases">
        <authorList>
            <consortium name="DOE Joint Genome Institute"/>
            <person name="Kuo A."/>
            <person name="Kohler A."/>
            <person name="Costa M.D."/>
            <person name="Nagy L.G."/>
            <person name="Floudas D."/>
            <person name="Copeland A."/>
            <person name="Barry K.W."/>
            <person name="Cichocki N."/>
            <person name="Veneault-Fourrey C."/>
            <person name="LaButti K."/>
            <person name="Lindquist E.A."/>
            <person name="Lipzen A."/>
            <person name="Lundell T."/>
            <person name="Morin E."/>
            <person name="Murat C."/>
            <person name="Sun H."/>
            <person name="Tunlid A."/>
            <person name="Henrissat B."/>
            <person name="Grigoriev I.V."/>
            <person name="Hibbett D.S."/>
            <person name="Martin F."/>
            <person name="Nordberg H.P."/>
            <person name="Cantor M.N."/>
            <person name="Hua S.X."/>
        </authorList>
    </citation>
    <scope>NUCLEOTIDE SEQUENCE [LARGE SCALE GENOMIC DNA]</scope>
    <source>
        <strain evidence="4 5">441</strain>
    </source>
</reference>
<feature type="region of interest" description="Disordered" evidence="1">
    <location>
        <begin position="256"/>
        <end position="284"/>
    </location>
</feature>
<dbReference type="PANTHER" id="PTHR40465">
    <property type="entry name" value="CHROMOSOME 1, WHOLE GENOME SHOTGUN SEQUENCE"/>
    <property type="match status" value="1"/>
</dbReference>
<dbReference type="Proteomes" id="UP000054018">
    <property type="component" value="Unassembled WGS sequence"/>
</dbReference>
<dbReference type="HOGENOM" id="CLU_046025_2_0_1"/>
<dbReference type="AlphaFoldDB" id="A0A0C9YWL3"/>
<dbReference type="InterPro" id="IPR045339">
    <property type="entry name" value="DUF6534"/>
</dbReference>
<dbReference type="EMBL" id="KN833754">
    <property type="protein sequence ID" value="KIK21191.1"/>
    <property type="molecule type" value="Genomic_DNA"/>
</dbReference>
<evidence type="ECO:0000313" key="4">
    <source>
        <dbReference type="EMBL" id="KIK21191.1"/>
    </source>
</evidence>
<dbReference type="STRING" id="765257.A0A0C9YWL3"/>
<feature type="transmembrane region" description="Helical" evidence="2">
    <location>
        <begin position="47"/>
        <end position="68"/>
    </location>
</feature>
<evidence type="ECO:0000313" key="5">
    <source>
        <dbReference type="Proteomes" id="UP000054018"/>
    </source>
</evidence>
<feature type="transmembrane region" description="Helical" evidence="2">
    <location>
        <begin position="201"/>
        <end position="221"/>
    </location>
</feature>